<protein>
    <recommendedName>
        <fullName evidence="4">Alginate export domain-containing protein</fullName>
    </recommendedName>
</protein>
<evidence type="ECO:0000313" key="3">
    <source>
        <dbReference type="Proteomes" id="UP000179243"/>
    </source>
</evidence>
<dbReference type="Proteomes" id="UP000179243">
    <property type="component" value="Unassembled WGS sequence"/>
</dbReference>
<proteinExistence type="predicted"/>
<reference evidence="2 3" key="1">
    <citation type="journal article" date="2016" name="Nat. Commun.">
        <title>Thousands of microbial genomes shed light on interconnected biogeochemical processes in an aquifer system.</title>
        <authorList>
            <person name="Anantharaman K."/>
            <person name="Brown C.T."/>
            <person name="Hug L.A."/>
            <person name="Sharon I."/>
            <person name="Castelle C.J."/>
            <person name="Probst A.J."/>
            <person name="Thomas B.C."/>
            <person name="Singh A."/>
            <person name="Wilkins M.J."/>
            <person name="Karaoz U."/>
            <person name="Brodie E.L."/>
            <person name="Williams K.H."/>
            <person name="Hubbard S.S."/>
            <person name="Banfield J.F."/>
        </authorList>
    </citation>
    <scope>NUCLEOTIDE SEQUENCE [LARGE SCALE GENOMIC DNA]</scope>
</reference>
<evidence type="ECO:0000256" key="1">
    <source>
        <dbReference type="SAM" id="SignalP"/>
    </source>
</evidence>
<dbReference type="AlphaFoldDB" id="A0A1F7F9H4"/>
<dbReference type="EMBL" id="MFYX01000091">
    <property type="protein sequence ID" value="OGK03334.1"/>
    <property type="molecule type" value="Genomic_DNA"/>
</dbReference>
<keyword evidence="1" id="KW-0732">Signal</keyword>
<evidence type="ECO:0000313" key="2">
    <source>
        <dbReference type="EMBL" id="OGK03334.1"/>
    </source>
</evidence>
<gene>
    <name evidence="2" type="ORF">A2519_15295</name>
</gene>
<organism evidence="2 3">
    <name type="scientific">Candidatus Raymondbacteria bacterium RIFOXYD12_FULL_49_13</name>
    <dbReference type="NCBI Taxonomy" id="1817890"/>
    <lineage>
        <taxon>Bacteria</taxon>
        <taxon>Raymondiibacteriota</taxon>
    </lineage>
</organism>
<accession>A0A1F7F9H4</accession>
<sequence length="453" mass="50489">MKIIPISFIMAIIFLCTISAWPQDIDESAMFDDTATVTQTPLNNSEAITNADEQKAVGFSGEVTSAGMVSFPRDSWDTPRLSAYMVANLLLDARLPGGAKSFLNTEARYTPASDSAEFYIRELFIDANLNNLAYFRAGKQVLQWGRCYFWNPTDLINVERVSFIKKIGYREGAYGLKMHVPYGTRANLYGFWDVRNADSLLESSGSIKFEVVASGTEMAIAAWNKKGKKPVLGLDFSSRLLTIDISGEMSVFRRDNEMVMRENNGVLSLEKGPKEWAPRAALGLSHAFDFNGIPDRIMVVAEGYYNGAGNNSRIFEDTTHYRWQGDEQSIAAVSPIPLPDSLTNSLPPIVLQGVTKLEYFLMNNLYRPNEHAYWYASLFTSFGRFITSSMTLSANAICNIEESSFVISEALTYTTLNNFSLGVTLIQNLGPDKTEYTYFSDPLMVQVTAGIVF</sequence>
<feature type="signal peptide" evidence="1">
    <location>
        <begin position="1"/>
        <end position="22"/>
    </location>
</feature>
<feature type="chain" id="PRO_5009528541" description="Alginate export domain-containing protein" evidence="1">
    <location>
        <begin position="23"/>
        <end position="453"/>
    </location>
</feature>
<comment type="caution">
    <text evidence="2">The sequence shown here is derived from an EMBL/GenBank/DDBJ whole genome shotgun (WGS) entry which is preliminary data.</text>
</comment>
<evidence type="ECO:0008006" key="4">
    <source>
        <dbReference type="Google" id="ProtNLM"/>
    </source>
</evidence>
<name>A0A1F7F9H4_UNCRA</name>